<feature type="domain" description="ABC transporter" evidence="9">
    <location>
        <begin position="375"/>
        <end position="609"/>
    </location>
</feature>
<dbReference type="InterPro" id="IPR027417">
    <property type="entry name" value="P-loop_NTPase"/>
</dbReference>
<sequence length="614" mass="68666">MARIYSVKRAKNLRYTLKKLFSYLGHYKGLLALVAILVIISDVCNIMGTYMIKPIVNSLLETGSWQSLIKGVIVTGSIFACGAISALLYSQIMARLAQKVVFDIRNDLFAHIETLPLKYFDSHQSGDIMSYFTNDIDTISDALNNSFSSTIKSGVQITGTLIIVFVLNFSLSLIVLLSYIAMFLYIRYSGKRSKLYYSRQQKKLADLDGFVQEMIEGEKVIKVFNHESESIKDFDVRNKALEREGEKAQGYALTMIPAVVSISYFNYAIVALLGGFMTLRSLMDLGSLSTYLVFVRQTTGPINQFTQQSNFLLSSLAGCERIFEAMDEISEINEGKVSLVNVLKKDDGLLVETGKATGCYAFKDGENLIELKGDVRFNNVSFSYDKKTKVLNDISLYAKPGEKIAFVGSTGAGKTTITNLINRFYDIDEGEITYDGIDIRRIEKSALRKTLSMVLQDTHLFSGTIRDNIRYACPDASEEDVVNAAKIANAHSFITRLPDGYDTMIHNDGANLSSGQRQLIAIARASILNPPVLILDEATSNIDTRTEDLIEKAMDRLMEGRTVFVIAHRLSTVRNSNAIMVLEHGKIIERGTHDDLLKYHGLYYNLYKGLFELE</sequence>
<dbReference type="InterPro" id="IPR003593">
    <property type="entry name" value="AAA+_ATPase"/>
</dbReference>
<protein>
    <submittedName>
        <fullName evidence="11">ABC transporter ATP-binding protein/permease</fullName>
    </submittedName>
</protein>
<feature type="transmembrane region" description="Helical" evidence="8">
    <location>
        <begin position="68"/>
        <end position="89"/>
    </location>
</feature>
<reference evidence="11" key="2">
    <citation type="submission" date="2021-04" db="EMBL/GenBank/DDBJ databases">
        <authorList>
            <person name="Gilroy R."/>
        </authorList>
    </citation>
    <scope>NUCLEOTIDE SEQUENCE</scope>
    <source>
        <strain evidence="11">Gambia11-129</strain>
    </source>
</reference>
<dbReference type="GO" id="GO:0005886">
    <property type="term" value="C:plasma membrane"/>
    <property type="evidence" value="ECO:0007669"/>
    <property type="project" value="UniProtKB-SubCell"/>
</dbReference>
<reference evidence="11" key="1">
    <citation type="journal article" date="2021" name="PeerJ">
        <title>Extensive microbial diversity within the chicken gut microbiome revealed by metagenomics and culture.</title>
        <authorList>
            <person name="Gilroy R."/>
            <person name="Ravi A."/>
            <person name="Getino M."/>
            <person name="Pursley I."/>
            <person name="Horton D.L."/>
            <person name="Alikhan N.F."/>
            <person name="Baker D."/>
            <person name="Gharbi K."/>
            <person name="Hall N."/>
            <person name="Watson M."/>
            <person name="Adriaenssens E.M."/>
            <person name="Foster-Nyarko E."/>
            <person name="Jarju S."/>
            <person name="Secka A."/>
            <person name="Antonio M."/>
            <person name="Oren A."/>
            <person name="Chaudhuri R.R."/>
            <person name="La Ragione R."/>
            <person name="Hildebrand F."/>
            <person name="Pallen M.J."/>
        </authorList>
    </citation>
    <scope>NUCLEOTIDE SEQUENCE</scope>
    <source>
        <strain evidence="11">Gambia11-129</strain>
    </source>
</reference>
<proteinExistence type="predicted"/>
<dbReference type="CDD" id="cd03254">
    <property type="entry name" value="ABCC_Glucan_exporter_like"/>
    <property type="match status" value="1"/>
</dbReference>
<evidence type="ECO:0000259" key="9">
    <source>
        <dbReference type="PROSITE" id="PS50893"/>
    </source>
</evidence>
<dbReference type="InterPro" id="IPR039421">
    <property type="entry name" value="Type_1_exporter"/>
</dbReference>
<dbReference type="PROSITE" id="PS50929">
    <property type="entry name" value="ABC_TM1F"/>
    <property type="match status" value="1"/>
</dbReference>
<feature type="transmembrane region" description="Helical" evidence="8">
    <location>
        <begin position="20"/>
        <end position="48"/>
    </location>
</feature>
<dbReference type="PROSITE" id="PS50893">
    <property type="entry name" value="ABC_TRANSPORTER_2"/>
    <property type="match status" value="1"/>
</dbReference>
<name>A0A9D1PUX4_9SPIO</name>
<evidence type="ECO:0000256" key="1">
    <source>
        <dbReference type="ARBA" id="ARBA00004651"/>
    </source>
</evidence>
<dbReference type="CDD" id="cd18547">
    <property type="entry name" value="ABC_6TM_Tm288_like"/>
    <property type="match status" value="1"/>
</dbReference>
<dbReference type="PANTHER" id="PTHR43394:SF1">
    <property type="entry name" value="ATP-BINDING CASSETTE SUB-FAMILY B MEMBER 10, MITOCHONDRIAL"/>
    <property type="match status" value="1"/>
</dbReference>
<evidence type="ECO:0000256" key="4">
    <source>
        <dbReference type="ARBA" id="ARBA00022741"/>
    </source>
</evidence>
<dbReference type="Gene3D" id="3.40.50.300">
    <property type="entry name" value="P-loop containing nucleotide triphosphate hydrolases"/>
    <property type="match status" value="1"/>
</dbReference>
<dbReference type="InterPro" id="IPR003439">
    <property type="entry name" value="ABC_transporter-like_ATP-bd"/>
</dbReference>
<dbReference type="Pfam" id="PF00664">
    <property type="entry name" value="ABC_membrane"/>
    <property type="match status" value="1"/>
</dbReference>
<dbReference type="SUPFAM" id="SSF52540">
    <property type="entry name" value="P-loop containing nucleoside triphosphate hydrolases"/>
    <property type="match status" value="1"/>
</dbReference>
<keyword evidence="3 8" id="KW-0812">Transmembrane</keyword>
<keyword evidence="2" id="KW-0813">Transport</keyword>
<gene>
    <name evidence="11" type="ORF">IAB12_04780</name>
</gene>
<comment type="caution">
    <text evidence="11">The sequence shown here is derived from an EMBL/GenBank/DDBJ whole genome shotgun (WGS) entry which is preliminary data.</text>
</comment>
<evidence type="ECO:0000256" key="6">
    <source>
        <dbReference type="ARBA" id="ARBA00022989"/>
    </source>
</evidence>
<feature type="transmembrane region" description="Helical" evidence="8">
    <location>
        <begin position="161"/>
        <end position="186"/>
    </location>
</feature>
<evidence type="ECO:0000256" key="5">
    <source>
        <dbReference type="ARBA" id="ARBA00022840"/>
    </source>
</evidence>
<keyword evidence="4" id="KW-0547">Nucleotide-binding</keyword>
<keyword evidence="6 8" id="KW-1133">Transmembrane helix</keyword>
<evidence type="ECO:0000256" key="2">
    <source>
        <dbReference type="ARBA" id="ARBA00022448"/>
    </source>
</evidence>
<dbReference type="SMART" id="SM00382">
    <property type="entry name" value="AAA"/>
    <property type="match status" value="1"/>
</dbReference>
<evidence type="ECO:0000256" key="3">
    <source>
        <dbReference type="ARBA" id="ARBA00022692"/>
    </source>
</evidence>
<dbReference type="GO" id="GO:0016887">
    <property type="term" value="F:ATP hydrolysis activity"/>
    <property type="evidence" value="ECO:0007669"/>
    <property type="project" value="InterPro"/>
</dbReference>
<dbReference type="PANTHER" id="PTHR43394">
    <property type="entry name" value="ATP-DEPENDENT PERMEASE MDL1, MITOCHONDRIAL"/>
    <property type="match status" value="1"/>
</dbReference>
<dbReference type="Pfam" id="PF00005">
    <property type="entry name" value="ABC_tran"/>
    <property type="match status" value="1"/>
</dbReference>
<evidence type="ECO:0000259" key="10">
    <source>
        <dbReference type="PROSITE" id="PS50929"/>
    </source>
</evidence>
<dbReference type="InterPro" id="IPR011527">
    <property type="entry name" value="ABC1_TM_dom"/>
</dbReference>
<keyword evidence="5 11" id="KW-0067">ATP-binding</keyword>
<dbReference type="GO" id="GO:0015421">
    <property type="term" value="F:ABC-type oligopeptide transporter activity"/>
    <property type="evidence" value="ECO:0007669"/>
    <property type="project" value="TreeGrafter"/>
</dbReference>
<feature type="domain" description="ABC transmembrane type-1" evidence="10">
    <location>
        <begin position="32"/>
        <end position="314"/>
    </location>
</feature>
<dbReference type="InterPro" id="IPR036640">
    <property type="entry name" value="ABC1_TM_sf"/>
</dbReference>
<dbReference type="InterPro" id="IPR017871">
    <property type="entry name" value="ABC_transporter-like_CS"/>
</dbReference>
<dbReference type="Proteomes" id="UP000823936">
    <property type="component" value="Unassembled WGS sequence"/>
</dbReference>
<evidence type="ECO:0000256" key="8">
    <source>
        <dbReference type="SAM" id="Phobius"/>
    </source>
</evidence>
<dbReference type="FunFam" id="3.40.50.300:FF:000287">
    <property type="entry name" value="Multidrug ABC transporter ATP-binding protein"/>
    <property type="match status" value="1"/>
</dbReference>
<dbReference type="PROSITE" id="PS00211">
    <property type="entry name" value="ABC_TRANSPORTER_1"/>
    <property type="match status" value="1"/>
</dbReference>
<evidence type="ECO:0000256" key="7">
    <source>
        <dbReference type="ARBA" id="ARBA00023136"/>
    </source>
</evidence>
<evidence type="ECO:0000313" key="12">
    <source>
        <dbReference type="Proteomes" id="UP000823936"/>
    </source>
</evidence>
<accession>A0A9D1PUX4</accession>
<keyword evidence="7 8" id="KW-0472">Membrane</keyword>
<dbReference type="AlphaFoldDB" id="A0A9D1PUX4"/>
<comment type="subcellular location">
    <subcellularLocation>
        <location evidence="1">Cell membrane</location>
        <topology evidence="1">Multi-pass membrane protein</topology>
    </subcellularLocation>
</comment>
<evidence type="ECO:0000313" key="11">
    <source>
        <dbReference type="EMBL" id="HIV99071.1"/>
    </source>
</evidence>
<dbReference type="SUPFAM" id="SSF90123">
    <property type="entry name" value="ABC transporter transmembrane region"/>
    <property type="match status" value="1"/>
</dbReference>
<organism evidence="11 12">
    <name type="scientific">Candidatus Ornithospirochaeta avicola</name>
    <dbReference type="NCBI Taxonomy" id="2840896"/>
    <lineage>
        <taxon>Bacteria</taxon>
        <taxon>Pseudomonadati</taxon>
        <taxon>Spirochaetota</taxon>
        <taxon>Spirochaetia</taxon>
        <taxon>Spirochaetales</taxon>
        <taxon>Spirochaetaceae</taxon>
        <taxon>Spirochaetaceae incertae sedis</taxon>
        <taxon>Candidatus Ornithospirochaeta</taxon>
    </lineage>
</organism>
<dbReference type="EMBL" id="DXHU01000019">
    <property type="protein sequence ID" value="HIV99071.1"/>
    <property type="molecule type" value="Genomic_DNA"/>
</dbReference>
<dbReference type="GO" id="GO:0005524">
    <property type="term" value="F:ATP binding"/>
    <property type="evidence" value="ECO:0007669"/>
    <property type="project" value="UniProtKB-KW"/>
</dbReference>
<dbReference type="Gene3D" id="1.20.1560.10">
    <property type="entry name" value="ABC transporter type 1, transmembrane domain"/>
    <property type="match status" value="1"/>
</dbReference>